<dbReference type="Pfam" id="PF03466">
    <property type="entry name" value="LysR_substrate"/>
    <property type="match status" value="1"/>
</dbReference>
<evidence type="ECO:0000256" key="3">
    <source>
        <dbReference type="ARBA" id="ARBA00023125"/>
    </source>
</evidence>
<dbReference type="GO" id="GO:0005829">
    <property type="term" value="C:cytosol"/>
    <property type="evidence" value="ECO:0007669"/>
    <property type="project" value="TreeGrafter"/>
</dbReference>
<dbReference type="InterPro" id="IPR050950">
    <property type="entry name" value="HTH-type_LysR_regulators"/>
</dbReference>
<comment type="caution">
    <text evidence="6">The sequence shown here is derived from an EMBL/GenBank/DDBJ whole genome shotgun (WGS) entry which is preliminary data.</text>
</comment>
<dbReference type="GO" id="GO:0003677">
    <property type="term" value="F:DNA binding"/>
    <property type="evidence" value="ECO:0007669"/>
    <property type="project" value="UniProtKB-KW"/>
</dbReference>
<reference evidence="6 7" key="1">
    <citation type="submission" date="2019-12" db="EMBL/GenBank/DDBJ databases">
        <authorList>
            <person name="Li M."/>
        </authorList>
    </citation>
    <scope>NUCLEOTIDE SEQUENCE [LARGE SCALE GENOMIC DNA]</scope>
    <source>
        <strain evidence="6 7">GBMRC 2024</strain>
    </source>
</reference>
<dbReference type="RefSeq" id="WP_160896716.1">
    <property type="nucleotide sequence ID" value="NZ_WUMU01000031.1"/>
</dbReference>
<evidence type="ECO:0000256" key="2">
    <source>
        <dbReference type="ARBA" id="ARBA00023015"/>
    </source>
</evidence>
<keyword evidence="3" id="KW-0238">DNA-binding</keyword>
<evidence type="ECO:0000256" key="4">
    <source>
        <dbReference type="ARBA" id="ARBA00023163"/>
    </source>
</evidence>
<dbReference type="EMBL" id="WUMU01000031">
    <property type="protein sequence ID" value="MXN20593.1"/>
    <property type="molecule type" value="Genomic_DNA"/>
</dbReference>
<evidence type="ECO:0000256" key="1">
    <source>
        <dbReference type="ARBA" id="ARBA00009437"/>
    </source>
</evidence>
<feature type="domain" description="HTH lysR-type" evidence="5">
    <location>
        <begin position="1"/>
        <end position="63"/>
    </location>
</feature>
<dbReference type="SUPFAM" id="SSF46785">
    <property type="entry name" value="Winged helix' DNA-binding domain"/>
    <property type="match status" value="1"/>
</dbReference>
<dbReference type="InterPro" id="IPR000847">
    <property type="entry name" value="LysR_HTH_N"/>
</dbReference>
<gene>
    <name evidence="6" type="ORF">GR170_22410</name>
</gene>
<dbReference type="Gene3D" id="1.10.10.10">
    <property type="entry name" value="Winged helix-like DNA-binding domain superfamily/Winged helix DNA-binding domain"/>
    <property type="match status" value="1"/>
</dbReference>
<keyword evidence="7" id="KW-1185">Reference proteome</keyword>
<keyword evidence="4" id="KW-0804">Transcription</keyword>
<dbReference type="InterPro" id="IPR036390">
    <property type="entry name" value="WH_DNA-bd_sf"/>
</dbReference>
<keyword evidence="2" id="KW-0805">Transcription regulation</keyword>
<dbReference type="PANTHER" id="PTHR30419">
    <property type="entry name" value="HTH-TYPE TRANSCRIPTIONAL REGULATOR YBHD"/>
    <property type="match status" value="1"/>
</dbReference>
<evidence type="ECO:0000313" key="6">
    <source>
        <dbReference type="EMBL" id="MXN20593.1"/>
    </source>
</evidence>
<dbReference type="Pfam" id="PF00126">
    <property type="entry name" value="HTH_1"/>
    <property type="match status" value="1"/>
</dbReference>
<evidence type="ECO:0000259" key="5">
    <source>
        <dbReference type="PROSITE" id="PS50931"/>
    </source>
</evidence>
<dbReference type="FunFam" id="1.10.10.10:FF:000001">
    <property type="entry name" value="LysR family transcriptional regulator"/>
    <property type="match status" value="1"/>
</dbReference>
<dbReference type="Gene3D" id="3.40.190.290">
    <property type="match status" value="1"/>
</dbReference>
<dbReference type="GO" id="GO:0003700">
    <property type="term" value="F:DNA-binding transcription factor activity"/>
    <property type="evidence" value="ECO:0007669"/>
    <property type="project" value="InterPro"/>
</dbReference>
<sequence length="309" mass="33519">MSISRLSGRRLGYFLEVIETGSVRAAAERLHIDASAVSRAVAALEEELGATLLRRQGRGVQVTEIGELVAAHCRRQSLREGQLFDRIRKIQAAESGHIELAVGEGFVRWFATCGVAEFLAARSGVTLNLTIESTREIASRIIDGQADIGVIFQPPESPWLRIHHEVHHSMAALVHRDHPLAQLGPEVRLADLAPWPGILLQDQLGVRRLLRLAELSEGVTLTAAVTTNSFSAAFQLARTGLGYAITADRDRADLGQDDQMVELPIRSDLLAGSRSCIVTRHGSTIAPVAHALLHLLIAAMEEDLALNVG</sequence>
<protein>
    <submittedName>
        <fullName evidence="6">LysR family transcriptional regulator</fullName>
    </submittedName>
</protein>
<proteinExistence type="inferred from homology"/>
<evidence type="ECO:0000313" key="7">
    <source>
        <dbReference type="Proteomes" id="UP000477911"/>
    </source>
</evidence>
<dbReference type="InterPro" id="IPR005119">
    <property type="entry name" value="LysR_subst-bd"/>
</dbReference>
<dbReference type="PANTHER" id="PTHR30419:SF8">
    <property type="entry name" value="NITROGEN ASSIMILATION TRANSCRIPTIONAL ACTIVATOR-RELATED"/>
    <property type="match status" value="1"/>
</dbReference>
<organism evidence="6 7">
    <name type="scientific">Pseudooceanicola albus</name>
    <dbReference type="NCBI Taxonomy" id="2692189"/>
    <lineage>
        <taxon>Bacteria</taxon>
        <taxon>Pseudomonadati</taxon>
        <taxon>Pseudomonadota</taxon>
        <taxon>Alphaproteobacteria</taxon>
        <taxon>Rhodobacterales</taxon>
        <taxon>Paracoccaceae</taxon>
        <taxon>Pseudooceanicola</taxon>
    </lineage>
</organism>
<dbReference type="AlphaFoldDB" id="A0A6L7GCR9"/>
<dbReference type="Proteomes" id="UP000477911">
    <property type="component" value="Unassembled WGS sequence"/>
</dbReference>
<dbReference type="SUPFAM" id="SSF53850">
    <property type="entry name" value="Periplasmic binding protein-like II"/>
    <property type="match status" value="1"/>
</dbReference>
<comment type="similarity">
    <text evidence="1">Belongs to the LysR transcriptional regulatory family.</text>
</comment>
<accession>A0A6L7GCR9</accession>
<dbReference type="InterPro" id="IPR036388">
    <property type="entry name" value="WH-like_DNA-bd_sf"/>
</dbReference>
<name>A0A6L7GCR9_9RHOB</name>
<dbReference type="PROSITE" id="PS50931">
    <property type="entry name" value="HTH_LYSR"/>
    <property type="match status" value="1"/>
</dbReference>